<dbReference type="InterPro" id="IPR041657">
    <property type="entry name" value="HTH_17"/>
</dbReference>
<name>A0ABY0D954_9BRAD</name>
<reference evidence="3 4" key="1">
    <citation type="submission" date="2018-10" db="EMBL/GenBank/DDBJ databases">
        <title>Bradyrhizobium sp. nov., isolated from effective nodules of peanut in China.</title>
        <authorList>
            <person name="Li Y."/>
        </authorList>
    </citation>
    <scope>NUCLEOTIDE SEQUENCE [LARGE SCALE GENOMIC DNA]</scope>
    <source>
        <strain evidence="3 4">CCBAU 51781</strain>
    </source>
</reference>
<sequence length="123" mass="13637">MPDSTIAAVLNRASKSTGRGNSWTRVRVRSLRNQHAIAAYQEGERAERGEVTLDEAATALKVSPSTVRRLIEEQSLPAQQLCKGAPWMIKAVDLEHPDVKRAAHARRFRRPSSGDPGQKELQL</sequence>
<comment type="caution">
    <text evidence="3">The sequence shown here is derived from an EMBL/GenBank/DDBJ whole genome shotgun (WGS) entry which is preliminary data.</text>
</comment>
<keyword evidence="4" id="KW-1185">Reference proteome</keyword>
<proteinExistence type="predicted"/>
<protein>
    <submittedName>
        <fullName evidence="3">DNA-binding protein</fullName>
    </submittedName>
</protein>
<evidence type="ECO:0000256" key="1">
    <source>
        <dbReference type="SAM" id="MobiDB-lite"/>
    </source>
</evidence>
<feature type="domain" description="Helix-turn-helix" evidence="2">
    <location>
        <begin position="52"/>
        <end position="95"/>
    </location>
</feature>
<dbReference type="Pfam" id="PF12728">
    <property type="entry name" value="HTH_17"/>
    <property type="match status" value="1"/>
</dbReference>
<evidence type="ECO:0000313" key="4">
    <source>
        <dbReference type="Proteomes" id="UP000289946"/>
    </source>
</evidence>
<organism evidence="3 4">
    <name type="scientific">Bradyrhizobium zhanjiangense</name>
    <dbReference type="NCBI Taxonomy" id="1325107"/>
    <lineage>
        <taxon>Bacteria</taxon>
        <taxon>Pseudomonadati</taxon>
        <taxon>Pseudomonadota</taxon>
        <taxon>Alphaproteobacteria</taxon>
        <taxon>Hyphomicrobiales</taxon>
        <taxon>Nitrobacteraceae</taxon>
        <taxon>Bradyrhizobium</taxon>
    </lineage>
</organism>
<evidence type="ECO:0000259" key="2">
    <source>
        <dbReference type="Pfam" id="PF12728"/>
    </source>
</evidence>
<dbReference type="GO" id="GO:0003677">
    <property type="term" value="F:DNA binding"/>
    <property type="evidence" value="ECO:0007669"/>
    <property type="project" value="UniProtKB-KW"/>
</dbReference>
<dbReference type="EMBL" id="RDRA01000041">
    <property type="protein sequence ID" value="RXG85839.1"/>
    <property type="molecule type" value="Genomic_DNA"/>
</dbReference>
<dbReference type="Proteomes" id="UP000289946">
    <property type="component" value="Unassembled WGS sequence"/>
</dbReference>
<evidence type="ECO:0000313" key="3">
    <source>
        <dbReference type="EMBL" id="RXG85839.1"/>
    </source>
</evidence>
<accession>A0ABY0D954</accession>
<keyword evidence="3" id="KW-0238">DNA-binding</keyword>
<feature type="region of interest" description="Disordered" evidence="1">
    <location>
        <begin position="104"/>
        <end position="123"/>
    </location>
</feature>
<gene>
    <name evidence="3" type="ORF">EAS62_38265</name>
</gene>